<sequence length="132" mass="15407">MDESMIDNCFRRRPLPGFAQPGVLSLTFNRQSEKERFVSLARRKRDLSIRDIGIMEGENNRIFVNESLTFAKRQILKQAKIFKRTHNYKFVWVRNGRVMMKKDENSNPLEIKKIEDLNKLIPKNGLPSASGP</sequence>
<organism evidence="2">
    <name type="scientific">Lygus hesperus</name>
    <name type="common">Western plant bug</name>
    <dbReference type="NCBI Taxonomy" id="30085"/>
    <lineage>
        <taxon>Eukaryota</taxon>
        <taxon>Metazoa</taxon>
        <taxon>Ecdysozoa</taxon>
        <taxon>Arthropoda</taxon>
        <taxon>Hexapoda</taxon>
        <taxon>Insecta</taxon>
        <taxon>Pterygota</taxon>
        <taxon>Neoptera</taxon>
        <taxon>Paraneoptera</taxon>
        <taxon>Hemiptera</taxon>
        <taxon>Heteroptera</taxon>
        <taxon>Panheteroptera</taxon>
        <taxon>Cimicomorpha</taxon>
        <taxon>Miridae</taxon>
        <taxon>Mirini</taxon>
        <taxon>Lygus</taxon>
    </lineage>
</organism>
<name>A0A146MBL4_LYGHE</name>
<feature type="domain" description="FP protein C-terminal" evidence="1">
    <location>
        <begin position="71"/>
        <end position="120"/>
    </location>
</feature>
<dbReference type="InterPro" id="IPR057251">
    <property type="entry name" value="FP_C"/>
</dbReference>
<accession>A0A146MBL4</accession>
<proteinExistence type="predicted"/>
<reference evidence="2" key="1">
    <citation type="journal article" date="2016" name="Gigascience">
        <title>De novo construction of an expanded transcriptome assembly for the western tarnished plant bug, Lygus hesperus.</title>
        <authorList>
            <person name="Tassone E.E."/>
            <person name="Geib S.M."/>
            <person name="Hall B."/>
            <person name="Fabrick J.A."/>
            <person name="Brent C.S."/>
            <person name="Hull J.J."/>
        </authorList>
    </citation>
    <scope>NUCLEOTIDE SEQUENCE</scope>
</reference>
<gene>
    <name evidence="2" type="ORF">g.54326</name>
</gene>
<evidence type="ECO:0000313" key="2">
    <source>
        <dbReference type="EMBL" id="JAQ16625.1"/>
    </source>
</evidence>
<dbReference type="Pfam" id="PF25298">
    <property type="entry name" value="Baculo_FP_2nd"/>
    <property type="match status" value="1"/>
</dbReference>
<dbReference type="AlphaFoldDB" id="A0A146MBL4"/>
<evidence type="ECO:0000259" key="1">
    <source>
        <dbReference type="Pfam" id="PF25298"/>
    </source>
</evidence>
<dbReference type="EMBL" id="GDHC01002004">
    <property type="protein sequence ID" value="JAQ16625.1"/>
    <property type="molecule type" value="Transcribed_RNA"/>
</dbReference>
<protein>
    <recommendedName>
        <fullName evidence="1">FP protein C-terminal domain-containing protein</fullName>
    </recommendedName>
</protein>